<organism evidence="2 3">
    <name type="scientific">Allocatelliglobosispora scoriae</name>
    <dbReference type="NCBI Taxonomy" id="643052"/>
    <lineage>
        <taxon>Bacteria</taxon>
        <taxon>Bacillati</taxon>
        <taxon>Actinomycetota</taxon>
        <taxon>Actinomycetes</taxon>
        <taxon>Micromonosporales</taxon>
        <taxon>Micromonosporaceae</taxon>
        <taxon>Allocatelliglobosispora</taxon>
    </lineage>
</organism>
<gene>
    <name evidence="2" type="ORF">F4553_001414</name>
</gene>
<sequence>MSRKRLFAAVLAGLALLATMITTNAGPAQAAVPDRKGWVLWNQAGPAVVPFGTWPPATTVVQPALGRYRVTFPGQAAPGGVVHVTAINTAPRWCQVDSWGVVGADEIANVSCRAPGGALAQTSFSAVFYSSSGGPAAGPYGYVYSTAAGAVVNQYNSAAGINTVFPGPVGVYLVRFPGIVTGGPLDGSVQVTSVLASAAARCKVGGWSSTALGQDVTVRCFNAAGAPVNTAFTVTYQHKVSLYGASSPPFRFGYVLFQPGVGPPTTNYNNGLLAFGANTVGGGGGLFIVTFPAIGVPQNTVQVSAYGPSPDFCGMNVPWLNAGGAPPQLIVRDVNCFTNAGAPVTTGFTVSASSIA</sequence>
<feature type="chain" id="PRO_5032277206" evidence="1">
    <location>
        <begin position="31"/>
        <end position="356"/>
    </location>
</feature>
<dbReference type="RefSeq" id="WP_184833668.1">
    <property type="nucleotide sequence ID" value="NZ_JACHMN010000002.1"/>
</dbReference>
<evidence type="ECO:0000313" key="2">
    <source>
        <dbReference type="EMBL" id="MBB5868035.1"/>
    </source>
</evidence>
<comment type="caution">
    <text evidence="2">The sequence shown here is derived from an EMBL/GenBank/DDBJ whole genome shotgun (WGS) entry which is preliminary data.</text>
</comment>
<protein>
    <submittedName>
        <fullName evidence="2">Uncharacterized protein</fullName>
    </submittedName>
</protein>
<keyword evidence="3" id="KW-1185">Reference proteome</keyword>
<name>A0A841BK68_9ACTN</name>
<dbReference type="Proteomes" id="UP000587527">
    <property type="component" value="Unassembled WGS sequence"/>
</dbReference>
<keyword evidence="1" id="KW-0732">Signal</keyword>
<dbReference type="EMBL" id="JACHMN010000002">
    <property type="protein sequence ID" value="MBB5868035.1"/>
    <property type="molecule type" value="Genomic_DNA"/>
</dbReference>
<proteinExistence type="predicted"/>
<dbReference type="AlphaFoldDB" id="A0A841BK68"/>
<feature type="signal peptide" evidence="1">
    <location>
        <begin position="1"/>
        <end position="30"/>
    </location>
</feature>
<accession>A0A841BK68</accession>
<reference evidence="2 3" key="1">
    <citation type="submission" date="2020-08" db="EMBL/GenBank/DDBJ databases">
        <title>Sequencing the genomes of 1000 actinobacteria strains.</title>
        <authorList>
            <person name="Klenk H.-P."/>
        </authorList>
    </citation>
    <scope>NUCLEOTIDE SEQUENCE [LARGE SCALE GENOMIC DNA]</scope>
    <source>
        <strain evidence="2 3">DSM 45362</strain>
    </source>
</reference>
<evidence type="ECO:0000313" key="3">
    <source>
        <dbReference type="Proteomes" id="UP000587527"/>
    </source>
</evidence>
<evidence type="ECO:0000256" key="1">
    <source>
        <dbReference type="SAM" id="SignalP"/>
    </source>
</evidence>